<reference evidence="8 9" key="2">
    <citation type="journal article" date="2016" name="Int. J. Syst. Evol. Microbiol.">
        <title>Bacillus gobiensis sp. nov., isolated from a soil sample.</title>
        <authorList>
            <person name="Liu B."/>
            <person name="Liu G.H."/>
            <person name="Cetin S."/>
            <person name="Schumann P."/>
            <person name="Pan Z.Z."/>
            <person name="Chen Q.Q."/>
        </authorList>
    </citation>
    <scope>NUCLEOTIDE SEQUENCE [LARGE SCALE GENOMIC DNA]</scope>
    <source>
        <strain evidence="8 9">FJAT-4402</strain>
    </source>
</reference>
<accession>A0A0M4G957</accession>
<dbReference type="InterPro" id="IPR007221">
    <property type="entry name" value="MreC"/>
</dbReference>
<evidence type="ECO:0000259" key="7">
    <source>
        <dbReference type="Pfam" id="PF04085"/>
    </source>
</evidence>
<dbReference type="GO" id="GO:0005886">
    <property type="term" value="C:plasma membrane"/>
    <property type="evidence" value="ECO:0007669"/>
    <property type="project" value="TreeGrafter"/>
</dbReference>
<dbReference type="Pfam" id="PF04085">
    <property type="entry name" value="MreC"/>
    <property type="match status" value="1"/>
</dbReference>
<dbReference type="InterPro" id="IPR055342">
    <property type="entry name" value="MreC_beta-barrel_core"/>
</dbReference>
<evidence type="ECO:0000313" key="8">
    <source>
        <dbReference type="EMBL" id="ALC81853.1"/>
    </source>
</evidence>
<evidence type="ECO:0000256" key="4">
    <source>
        <dbReference type="ARBA" id="ARBA00032089"/>
    </source>
</evidence>
<dbReference type="PANTHER" id="PTHR34138:SF1">
    <property type="entry name" value="CELL SHAPE-DETERMINING PROTEIN MREC"/>
    <property type="match status" value="1"/>
</dbReference>
<evidence type="ECO:0000256" key="2">
    <source>
        <dbReference type="ARBA" id="ARBA00013855"/>
    </source>
</evidence>
<dbReference type="GO" id="GO:0008360">
    <property type="term" value="P:regulation of cell shape"/>
    <property type="evidence" value="ECO:0007669"/>
    <property type="project" value="UniProtKB-KW"/>
</dbReference>
<dbReference type="Proteomes" id="UP000067625">
    <property type="component" value="Chromosome"/>
</dbReference>
<dbReference type="Gene3D" id="2.40.10.340">
    <property type="entry name" value="Rod shape-determining protein MreC, domain 1"/>
    <property type="match status" value="1"/>
</dbReference>
<evidence type="ECO:0000256" key="6">
    <source>
        <dbReference type="SAM" id="Coils"/>
    </source>
</evidence>
<dbReference type="PANTHER" id="PTHR34138">
    <property type="entry name" value="CELL SHAPE-DETERMINING PROTEIN MREC"/>
    <property type="match status" value="1"/>
</dbReference>
<proteinExistence type="inferred from homology"/>
<comment type="function">
    <text evidence="5">Involved in formation and maintenance of cell shape.</text>
</comment>
<dbReference type="PATRIC" id="fig|1441095.3.peg.2141"/>
<evidence type="ECO:0000256" key="5">
    <source>
        <dbReference type="PIRNR" id="PIRNR038471"/>
    </source>
</evidence>
<feature type="domain" description="Rod shape-determining protein MreC beta-barrel core" evidence="7">
    <location>
        <begin position="124"/>
        <end position="278"/>
    </location>
</feature>
<keyword evidence="3 5" id="KW-0133">Cell shape</keyword>
<evidence type="ECO:0000313" key="9">
    <source>
        <dbReference type="Proteomes" id="UP000067625"/>
    </source>
</evidence>
<dbReference type="NCBIfam" id="TIGR00219">
    <property type="entry name" value="mreC"/>
    <property type="match status" value="1"/>
</dbReference>
<dbReference type="Gene3D" id="2.40.10.350">
    <property type="entry name" value="Rod shape-determining protein MreC, domain 2"/>
    <property type="match status" value="1"/>
</dbReference>
<evidence type="ECO:0000256" key="3">
    <source>
        <dbReference type="ARBA" id="ARBA00022960"/>
    </source>
</evidence>
<keyword evidence="9" id="KW-1185">Reference proteome</keyword>
<dbReference type="RefSeq" id="WP_053603624.1">
    <property type="nucleotide sequence ID" value="NZ_CP012600.1"/>
</dbReference>
<dbReference type="AlphaFoldDB" id="A0A0M4G957"/>
<dbReference type="PIRSF" id="PIRSF038471">
    <property type="entry name" value="MreC"/>
    <property type="match status" value="1"/>
</dbReference>
<dbReference type="STRING" id="1441095.AM592_09735"/>
<comment type="similarity">
    <text evidence="1 5">Belongs to the MreC family.</text>
</comment>
<evidence type="ECO:0000256" key="1">
    <source>
        <dbReference type="ARBA" id="ARBA00009369"/>
    </source>
</evidence>
<protein>
    <recommendedName>
        <fullName evidence="2 5">Cell shape-determining protein MreC</fullName>
    </recommendedName>
    <alternativeName>
        <fullName evidence="4 5">Cell shape protein MreC</fullName>
    </alternativeName>
</protein>
<name>A0A0M4G957_9BACI</name>
<dbReference type="InterPro" id="IPR042177">
    <property type="entry name" value="Cell/Rod_1"/>
</dbReference>
<dbReference type="Gene3D" id="1.20.5.490">
    <property type="entry name" value="Single helix bin"/>
    <property type="match status" value="1"/>
</dbReference>
<gene>
    <name evidence="8" type="ORF">AM592_09735</name>
</gene>
<reference evidence="9" key="1">
    <citation type="submission" date="2015-08" db="EMBL/GenBank/DDBJ databases">
        <title>Genome sequencing project for genomic taxonomy and phylogenomics of Bacillus-like bacteria.</title>
        <authorList>
            <person name="Liu B."/>
            <person name="Wang J."/>
            <person name="Zhu Y."/>
            <person name="Liu G."/>
            <person name="Chen Q."/>
            <person name="Chen Z."/>
            <person name="Lan J."/>
            <person name="Che J."/>
            <person name="Ge C."/>
            <person name="Shi H."/>
            <person name="Pan Z."/>
            <person name="Liu X."/>
        </authorList>
    </citation>
    <scope>NUCLEOTIDE SEQUENCE [LARGE SCALE GENOMIC DNA]</scope>
    <source>
        <strain evidence="9">FJAT-4402</strain>
    </source>
</reference>
<organism evidence="8 9">
    <name type="scientific">Bacillus gobiensis</name>
    <dbReference type="NCBI Taxonomy" id="1441095"/>
    <lineage>
        <taxon>Bacteria</taxon>
        <taxon>Bacillati</taxon>
        <taxon>Bacillota</taxon>
        <taxon>Bacilli</taxon>
        <taxon>Bacillales</taxon>
        <taxon>Bacillaceae</taxon>
        <taxon>Bacillus</taxon>
    </lineage>
</organism>
<sequence>MPQFFSNKRLMFLLLSVIILVAMIGYSLRDDRTSSWPEKFISDTTGLFQNIFHTPAQFFAGFFENIDDLRNTYKENERLRSKLDEQTQYETEIQQLKIQNQELKDELGRKETLADFTTIPATLIARNPEMWYNRISINKGSNQGVEKNMAVITSKGLIGRVISVDNFKSTVQLLSDPDRRNLVAAQVVEKDSAKLVVHGLIRGYDREKKALMFEIEPDEKREIKKGDIVQTSGTGGVMPPNLPIGEVIDVQPDSYGLTKIAYVKPAADFYDIGNVTVVDRTADTADPNDLSSEEEGS</sequence>
<keyword evidence="6" id="KW-0175">Coiled coil</keyword>
<dbReference type="InterPro" id="IPR042175">
    <property type="entry name" value="Cell/Rod_MreC_2"/>
</dbReference>
<dbReference type="OrthoDB" id="9792313at2"/>
<feature type="coiled-coil region" evidence="6">
    <location>
        <begin position="66"/>
        <end position="113"/>
    </location>
</feature>
<dbReference type="EMBL" id="CP012600">
    <property type="protein sequence ID" value="ALC81853.1"/>
    <property type="molecule type" value="Genomic_DNA"/>
</dbReference>